<dbReference type="EMBL" id="JAATJJ010000001">
    <property type="protein sequence ID" value="NJB71053.1"/>
    <property type="molecule type" value="Genomic_DNA"/>
</dbReference>
<reference evidence="2 3" key="1">
    <citation type="submission" date="2020-03" db="EMBL/GenBank/DDBJ databases">
        <title>Genomic Encyclopedia of Type Strains, Phase IV (KMG-IV): sequencing the most valuable type-strain genomes for metagenomic binning, comparative biology and taxonomic classification.</title>
        <authorList>
            <person name="Goeker M."/>
        </authorList>
    </citation>
    <scope>NUCLEOTIDE SEQUENCE [LARGE SCALE GENOMIC DNA]</scope>
    <source>
        <strain evidence="2 3">DSM 29762</strain>
    </source>
</reference>
<organism evidence="2 3">
    <name type="scientific">Saonia flava</name>
    <dbReference type="NCBI Taxonomy" id="523696"/>
    <lineage>
        <taxon>Bacteria</taxon>
        <taxon>Pseudomonadati</taxon>
        <taxon>Bacteroidota</taxon>
        <taxon>Flavobacteriia</taxon>
        <taxon>Flavobacteriales</taxon>
        <taxon>Flavobacteriaceae</taxon>
        <taxon>Saonia</taxon>
    </lineage>
</organism>
<proteinExistence type="predicted"/>
<dbReference type="RefSeq" id="WP_167962450.1">
    <property type="nucleotide sequence ID" value="NZ_JAATJJ010000001.1"/>
</dbReference>
<dbReference type="GO" id="GO:0016747">
    <property type="term" value="F:acyltransferase activity, transferring groups other than amino-acyl groups"/>
    <property type="evidence" value="ECO:0007669"/>
    <property type="project" value="InterPro"/>
</dbReference>
<evidence type="ECO:0000313" key="3">
    <source>
        <dbReference type="Proteomes" id="UP000590442"/>
    </source>
</evidence>
<dbReference type="PROSITE" id="PS51186">
    <property type="entry name" value="GNAT"/>
    <property type="match status" value="1"/>
</dbReference>
<dbReference type="AlphaFoldDB" id="A0A846QXV3"/>
<evidence type="ECO:0000313" key="2">
    <source>
        <dbReference type="EMBL" id="NJB71053.1"/>
    </source>
</evidence>
<gene>
    <name evidence="2" type="ORF">GGR42_001515</name>
</gene>
<keyword evidence="2" id="KW-0687">Ribonucleoprotein</keyword>
<dbReference type="InterPro" id="IPR016181">
    <property type="entry name" value="Acyl_CoA_acyltransferase"/>
</dbReference>
<comment type="caution">
    <text evidence="2">The sequence shown here is derived from an EMBL/GenBank/DDBJ whole genome shotgun (WGS) entry which is preliminary data.</text>
</comment>
<dbReference type="CDD" id="cd04301">
    <property type="entry name" value="NAT_SF"/>
    <property type="match status" value="1"/>
</dbReference>
<feature type="domain" description="N-acetyltransferase" evidence="1">
    <location>
        <begin position="2"/>
        <end position="160"/>
    </location>
</feature>
<sequence>MISYRLAVKSDYLAIANLHAVSWQENYRGDFTDDFLDNQVMDERLGVWRERFATSKHNQHILIAEQGNKICGFLCAYMNDDPVYGTFIDNLHVSSKIKGKGIGSKLIKLIAQESFNDFPNAKLYLWVLESNTSAIDFYAILGGKNIETVTSTEIGDKPIRAHRIVWNNAKELLEK</sequence>
<protein>
    <submittedName>
        <fullName evidence="2">Ribosomal protein S18 acetylase RimI-like enzyme</fullName>
    </submittedName>
</protein>
<dbReference type="Proteomes" id="UP000590442">
    <property type="component" value="Unassembled WGS sequence"/>
</dbReference>
<evidence type="ECO:0000259" key="1">
    <source>
        <dbReference type="PROSITE" id="PS51186"/>
    </source>
</evidence>
<keyword evidence="3" id="KW-1185">Reference proteome</keyword>
<dbReference type="SUPFAM" id="SSF55729">
    <property type="entry name" value="Acyl-CoA N-acyltransferases (Nat)"/>
    <property type="match status" value="1"/>
</dbReference>
<dbReference type="Gene3D" id="3.40.630.30">
    <property type="match status" value="1"/>
</dbReference>
<keyword evidence="2" id="KW-0689">Ribosomal protein</keyword>
<dbReference type="Pfam" id="PF00583">
    <property type="entry name" value="Acetyltransf_1"/>
    <property type="match status" value="1"/>
</dbReference>
<dbReference type="GO" id="GO:0005840">
    <property type="term" value="C:ribosome"/>
    <property type="evidence" value="ECO:0007669"/>
    <property type="project" value="UniProtKB-KW"/>
</dbReference>
<dbReference type="InterPro" id="IPR000182">
    <property type="entry name" value="GNAT_dom"/>
</dbReference>
<accession>A0A846QXV3</accession>
<name>A0A846QXV3_9FLAO</name>